<sequence length="241" mass="26586">MRARPEAKPKHRLAAGLVIEAARHLAERVERRLPGTTLAALSKELTEIAVATEERGRKANEPIFVIRAFSVLASGLVFLGLWFLARHVHTKWAFGTITEVFEALNAGFNLLVLLAGALWFCVTLEARIKRKEALSFIGELREFVHVIDVTQLYYTPDLYRSVSGGGTGNPAIDEVYLLYCTQMLTVIGNLAPLYTRGAPDDSILRASSEVEMLAIAITTKHLSKAETVRSMGREQPRPAAS</sequence>
<evidence type="ECO:0000313" key="3">
    <source>
        <dbReference type="Proteomes" id="UP001216907"/>
    </source>
</evidence>
<dbReference type="EMBL" id="JARRAG010000002">
    <property type="protein sequence ID" value="MDG3004343.1"/>
    <property type="molecule type" value="Genomic_DNA"/>
</dbReference>
<comment type="caution">
    <text evidence="2">The sequence shown here is derived from an EMBL/GenBank/DDBJ whole genome shotgun (WGS) entry which is preliminary data.</text>
</comment>
<keyword evidence="1" id="KW-0812">Transmembrane</keyword>
<evidence type="ECO:0000256" key="1">
    <source>
        <dbReference type="SAM" id="Phobius"/>
    </source>
</evidence>
<feature type="transmembrane region" description="Helical" evidence="1">
    <location>
        <begin position="64"/>
        <end position="84"/>
    </location>
</feature>
<name>A0ABT6F9S4_9BACT</name>
<keyword evidence="1" id="KW-1133">Transmembrane helix</keyword>
<dbReference type="Proteomes" id="UP001216907">
    <property type="component" value="Unassembled WGS sequence"/>
</dbReference>
<organism evidence="2 3">
    <name type="scientific">Paludisphaera mucosa</name>
    <dbReference type="NCBI Taxonomy" id="3030827"/>
    <lineage>
        <taxon>Bacteria</taxon>
        <taxon>Pseudomonadati</taxon>
        <taxon>Planctomycetota</taxon>
        <taxon>Planctomycetia</taxon>
        <taxon>Isosphaerales</taxon>
        <taxon>Isosphaeraceae</taxon>
        <taxon>Paludisphaera</taxon>
    </lineage>
</organism>
<gene>
    <name evidence="2" type="ORF">PZE19_11200</name>
</gene>
<accession>A0ABT6F9S4</accession>
<dbReference type="RefSeq" id="WP_277860701.1">
    <property type="nucleotide sequence ID" value="NZ_JARRAG010000002.1"/>
</dbReference>
<keyword evidence="3" id="KW-1185">Reference proteome</keyword>
<reference evidence="2 3" key="1">
    <citation type="submission" date="2023-03" db="EMBL/GenBank/DDBJ databases">
        <title>Paludisphaera mucosa sp. nov. a novel planctomycete from northern fen.</title>
        <authorList>
            <person name="Ivanova A."/>
        </authorList>
    </citation>
    <scope>NUCLEOTIDE SEQUENCE [LARGE SCALE GENOMIC DNA]</scope>
    <source>
        <strain evidence="2 3">Pla2</strain>
    </source>
</reference>
<feature type="transmembrane region" description="Helical" evidence="1">
    <location>
        <begin position="104"/>
        <end position="122"/>
    </location>
</feature>
<protein>
    <submittedName>
        <fullName evidence="2">Uncharacterized protein</fullName>
    </submittedName>
</protein>
<keyword evidence="1" id="KW-0472">Membrane</keyword>
<evidence type="ECO:0000313" key="2">
    <source>
        <dbReference type="EMBL" id="MDG3004343.1"/>
    </source>
</evidence>
<proteinExistence type="predicted"/>